<keyword evidence="1" id="KW-0732">Signal</keyword>
<feature type="chain" id="PRO_5030159221" description="Fimbrial protein" evidence="1">
    <location>
        <begin position="19"/>
        <end position="302"/>
    </location>
</feature>
<name>A0A6N8QYX5_ECOLX</name>
<dbReference type="PROSITE" id="PS51257">
    <property type="entry name" value="PROKAR_LIPOPROTEIN"/>
    <property type="match status" value="1"/>
</dbReference>
<comment type="caution">
    <text evidence="2">The sequence shown here is derived from an EMBL/GenBank/DDBJ whole genome shotgun (WGS) entry which is preliminary data.</text>
</comment>
<proteinExistence type="predicted"/>
<gene>
    <name evidence="2" type="ORF">GRW05_15195</name>
</gene>
<evidence type="ECO:0000313" key="3">
    <source>
        <dbReference type="Proteomes" id="UP000436141"/>
    </source>
</evidence>
<protein>
    <recommendedName>
        <fullName evidence="4">Fimbrial protein</fullName>
    </recommendedName>
</protein>
<dbReference type="EMBL" id="WUIY01000084">
    <property type="protein sequence ID" value="MXI75578.1"/>
    <property type="molecule type" value="Genomic_DNA"/>
</dbReference>
<accession>A0A6N8QYX5</accession>
<feature type="signal peptide" evidence="1">
    <location>
        <begin position="1"/>
        <end position="18"/>
    </location>
</feature>
<dbReference type="AlphaFoldDB" id="A0A6N8QYX5"/>
<evidence type="ECO:0008006" key="4">
    <source>
        <dbReference type="Google" id="ProtNLM"/>
    </source>
</evidence>
<dbReference type="Proteomes" id="UP000436141">
    <property type="component" value="Unassembled WGS sequence"/>
</dbReference>
<reference evidence="2 3" key="1">
    <citation type="submission" date="2019-12" db="EMBL/GenBank/DDBJ databases">
        <title>Enteriobacteria Tanzani isolates_10434.</title>
        <authorList>
            <person name="Subbiah M."/>
            <person name="Call D."/>
        </authorList>
    </citation>
    <scope>NUCLEOTIDE SEQUENCE [LARGE SCALE GENOMIC DNA]</scope>
    <source>
        <strain evidence="2 3">10434wD1</strain>
    </source>
</reference>
<evidence type="ECO:0000313" key="2">
    <source>
        <dbReference type="EMBL" id="MXI75578.1"/>
    </source>
</evidence>
<sequence length="302" mass="33278">MKYLAVLLAVLTAGSACGAELIKLVPEELTMRVWYARSGDNVVAFDTYRTFTGAKPQFLWLDITDKPYADRKVNIEPVPGAGLIQPEDGNWYYDKINGETGVYAFLNENYGVGTYMYRAYGAPQDKLSLVYEGNKYANFLPPSSDPIQQKVKGSCGVPENLKTDVARYQFFTTTVKLSFTQDGGGALQTPSVWVRCQWSVRPVYDIALKLEMETMTINGTSGSNRVYDNRITVTGNGGPATIKIVNPSSRDVSVSYSDTDDGVLSKTTRPTPGGTTVPFYVLVKNTKAGTRSYNVNFTAEYN</sequence>
<evidence type="ECO:0000256" key="1">
    <source>
        <dbReference type="SAM" id="SignalP"/>
    </source>
</evidence>
<organism evidence="2 3">
    <name type="scientific">Escherichia coli</name>
    <dbReference type="NCBI Taxonomy" id="562"/>
    <lineage>
        <taxon>Bacteria</taxon>
        <taxon>Pseudomonadati</taxon>
        <taxon>Pseudomonadota</taxon>
        <taxon>Gammaproteobacteria</taxon>
        <taxon>Enterobacterales</taxon>
        <taxon>Enterobacteriaceae</taxon>
        <taxon>Escherichia</taxon>
    </lineage>
</organism>